<comment type="caution">
    <text evidence="1">The sequence shown here is derived from an EMBL/GenBank/DDBJ whole genome shotgun (WGS) entry which is preliminary data.</text>
</comment>
<evidence type="ECO:0000313" key="1">
    <source>
        <dbReference type="EMBL" id="MCT8330058.1"/>
    </source>
</evidence>
<sequence length="260" mass="29272">MAGSLSRLIGEFMHRRMLARVRRNHSLAEHADTSTLRALRALRAGGRQLRAELDVTLDAVDSRLGHPKGGSARIQRKPGMDWAWRPELWSGPVRPAGVAPAPRQANLSRHGKVYHDCGLGEIALRQVANQGADDLNPYAYLVEVFGFSGTFLSLVVDLPADALAGLARRHVIRLEARIEVERPIRVYARLNLRYGPNTEQITRELDQTARPPEAEFDLAYADFAADQIDRAWIDLFFENPAMNRMTLKDLTLMRLVRAEY</sequence>
<dbReference type="EMBL" id="JAOCQF010000001">
    <property type="protein sequence ID" value="MCT8330058.1"/>
    <property type="molecule type" value="Genomic_DNA"/>
</dbReference>
<gene>
    <name evidence="1" type="ORF">N5I32_11075</name>
</gene>
<protein>
    <submittedName>
        <fullName evidence="1">DUF6478 family protein</fullName>
    </submittedName>
</protein>
<name>A0ABT2NPN1_9RHOB</name>
<dbReference type="Proteomes" id="UP001205601">
    <property type="component" value="Unassembled WGS sequence"/>
</dbReference>
<keyword evidence="2" id="KW-1185">Reference proteome</keyword>
<evidence type="ECO:0000313" key="2">
    <source>
        <dbReference type="Proteomes" id="UP001205601"/>
    </source>
</evidence>
<dbReference type="InterPro" id="IPR045514">
    <property type="entry name" value="DUF6478"/>
</dbReference>
<dbReference type="Pfam" id="PF20086">
    <property type="entry name" value="DUF6478"/>
    <property type="match status" value="1"/>
</dbReference>
<organism evidence="1 2">
    <name type="scientific">Albidovulum sediminis</name>
    <dbReference type="NCBI Taxonomy" id="3066345"/>
    <lineage>
        <taxon>Bacteria</taxon>
        <taxon>Pseudomonadati</taxon>
        <taxon>Pseudomonadota</taxon>
        <taxon>Alphaproteobacteria</taxon>
        <taxon>Rhodobacterales</taxon>
        <taxon>Paracoccaceae</taxon>
        <taxon>Albidovulum</taxon>
    </lineage>
</organism>
<accession>A0ABT2NPN1</accession>
<reference evidence="2" key="1">
    <citation type="submission" date="2023-07" db="EMBL/GenBank/DDBJ databases">
        <title>Defluviimonas sediminis sp. nov., isolated from mangrove sediment.</title>
        <authorList>
            <person name="Liu L."/>
            <person name="Li J."/>
            <person name="Huang Y."/>
            <person name="Pan J."/>
            <person name="Li M."/>
        </authorList>
    </citation>
    <scope>NUCLEOTIDE SEQUENCE [LARGE SCALE GENOMIC DNA]</scope>
    <source>
        <strain evidence="2">FT324</strain>
    </source>
</reference>
<proteinExistence type="predicted"/>